<proteinExistence type="predicted"/>
<dbReference type="GO" id="GO:0060271">
    <property type="term" value="P:cilium assembly"/>
    <property type="evidence" value="ECO:0007669"/>
    <property type="project" value="TreeGrafter"/>
</dbReference>
<feature type="coiled-coil region" evidence="1">
    <location>
        <begin position="250"/>
        <end position="302"/>
    </location>
</feature>
<dbReference type="GO" id="GO:0005814">
    <property type="term" value="C:centriole"/>
    <property type="evidence" value="ECO:0007669"/>
    <property type="project" value="TreeGrafter"/>
</dbReference>
<evidence type="ECO:0000256" key="2">
    <source>
        <dbReference type="SAM" id="MobiDB-lite"/>
    </source>
</evidence>
<dbReference type="AlphaFoldDB" id="A0A5A9PTQ9"/>
<dbReference type="GO" id="GO:0005876">
    <property type="term" value="C:spindle microtubule"/>
    <property type="evidence" value="ECO:0007669"/>
    <property type="project" value="TreeGrafter"/>
</dbReference>
<gene>
    <name evidence="3" type="ORF">E1301_Tti010646</name>
</gene>
<dbReference type="InterPro" id="IPR042481">
    <property type="entry name" value="CCDC57"/>
</dbReference>
<comment type="caution">
    <text evidence="3">The sequence shown here is derived from an EMBL/GenBank/DDBJ whole genome shotgun (WGS) entry which is preliminary data.</text>
</comment>
<dbReference type="EMBL" id="SOYY01000001">
    <property type="protein sequence ID" value="KAA0725032.1"/>
    <property type="molecule type" value="Genomic_DNA"/>
</dbReference>
<dbReference type="GO" id="GO:0007099">
    <property type="term" value="P:centriole replication"/>
    <property type="evidence" value="ECO:0007669"/>
    <property type="project" value="TreeGrafter"/>
</dbReference>
<dbReference type="PANTHER" id="PTHR46725:SF1">
    <property type="entry name" value="COILED-COIL DOMAIN-CONTAINING PROTEIN 57"/>
    <property type="match status" value="1"/>
</dbReference>
<feature type="region of interest" description="Disordered" evidence="2">
    <location>
        <begin position="871"/>
        <end position="930"/>
    </location>
</feature>
<feature type="coiled-coil region" evidence="1">
    <location>
        <begin position="446"/>
        <end position="473"/>
    </location>
</feature>
<feature type="region of interest" description="Disordered" evidence="2">
    <location>
        <begin position="829"/>
        <end position="848"/>
    </location>
</feature>
<protein>
    <submittedName>
        <fullName evidence="3">Coiled-coil domain-containing protein 57</fullName>
    </submittedName>
</protein>
<evidence type="ECO:0000256" key="1">
    <source>
        <dbReference type="SAM" id="Coils"/>
    </source>
</evidence>
<dbReference type="Proteomes" id="UP000324632">
    <property type="component" value="Chromosome 1"/>
</dbReference>
<feature type="region of interest" description="Disordered" evidence="2">
    <location>
        <begin position="959"/>
        <end position="1017"/>
    </location>
</feature>
<accession>A0A5A9PTQ9</accession>
<name>A0A5A9PTQ9_9TELE</name>
<sequence>MQEAVNLESQLACKEREWKELRALRVQQLEAALNDATSELSVQRERFLRLRDDFQYNLRVLEERDKELERYDALAAHALTEDSARREEVSELRIEIAKLQDALEEHRKMKGDLELQYQKRGVEHRLKLEKVQRAMEGEIEKLREENETLRRDLQRRIRESDGELELQKQEMMSDFDSEIRRREHEFSLKLDEMNNVILSHELQEKLLNKELEVHAKSHSQATGALQASEVLYQQAQKEVQHKDWELRNTTAMKDSRIKELDDKLQQMERNYKKDREAYNRKHAELERRSRESKDALDLMREAHARNLLEEKGRTSELQAKLDRLILERERREKTHMDDLSHKDQQIQELRTQLETTRSGWDTYITQVSKEIVAKDTELLAGGEREAKVKAELQKCKEDVERYKQQVAIGLQREHALEQKRVQLELDWERRCEGVRSEHYLKSEELIQSLTQARDQVTAEFKEKERELQETVALLKSVTVERDQALRRTKPASTGAQASAVESISFPSEEIRRLQQQNSTLRSVVAEMRKDMENLCKQMPPDHSQNPARSKDTDPSTAGNLEYTQALEKEIKELKARCRDLEGRLEEASKSVNISNTPAFTLPISPDNAYLQNHIRSLNETIGGQRVEKVASAAALKKQEVRLAHLESAVEQLTQQCHSKHVENEGLHLELANQKRAAAAKEAKLKKILAATELELQEVRKEAEEYQKGSLFHNLENVALGNQVSALKVDLASRRDPIVLNQSETVKELHEENLLLRQQLLLGRSGRGGALGDVVLLYSKLKQAARLISSLSQDKRQLIEMGNRLRAQLIEAGIEVPRDPKLIIKPSTVPEQSLVGKDPCQSEHGLQSKGRLSTLEQLQYQLTTQELQYAQREQNERKPIVVHPRFSDSESSDKHKTINPWDPPARNKFVGRKENTPPQPNHSGGPVPLSGSPHALLSSVVTDESLQEVWKILDRGLSSSLFSPSESDDKGKVAADMRAQDSARQQPTQLVSVEGTKASLQEKKKHSRTFVPVQKTRNTGNLGKIRNYNIKD</sequence>
<feature type="coiled-coil region" evidence="1">
    <location>
        <begin position="563"/>
        <end position="590"/>
    </location>
</feature>
<reference evidence="3 4" key="1">
    <citation type="journal article" date="2019" name="Mol. Ecol. Resour.">
        <title>Chromosome-level genome assembly of Triplophysa tibetana, a fish adapted to the harsh high-altitude environment of the Tibetan Plateau.</title>
        <authorList>
            <person name="Yang X."/>
            <person name="Liu H."/>
            <person name="Ma Z."/>
            <person name="Zou Y."/>
            <person name="Zou M."/>
            <person name="Mao Y."/>
            <person name="Li X."/>
            <person name="Wang H."/>
            <person name="Chen T."/>
            <person name="Wang W."/>
            <person name="Yang R."/>
        </authorList>
    </citation>
    <scope>NUCLEOTIDE SEQUENCE [LARGE SCALE GENOMIC DNA]</scope>
    <source>
        <strain evidence="3">TTIB1903HZAU</strain>
        <tissue evidence="3">Muscle</tissue>
    </source>
</reference>
<feature type="compositionally biased region" description="Basic and acidic residues" evidence="2">
    <location>
        <begin position="872"/>
        <end position="895"/>
    </location>
</feature>
<organism evidence="3 4">
    <name type="scientific">Triplophysa tibetana</name>
    <dbReference type="NCBI Taxonomy" id="1572043"/>
    <lineage>
        <taxon>Eukaryota</taxon>
        <taxon>Metazoa</taxon>
        <taxon>Chordata</taxon>
        <taxon>Craniata</taxon>
        <taxon>Vertebrata</taxon>
        <taxon>Euteleostomi</taxon>
        <taxon>Actinopterygii</taxon>
        <taxon>Neopterygii</taxon>
        <taxon>Teleostei</taxon>
        <taxon>Ostariophysi</taxon>
        <taxon>Cypriniformes</taxon>
        <taxon>Nemacheilidae</taxon>
        <taxon>Triplophysa</taxon>
    </lineage>
</organism>
<evidence type="ECO:0000313" key="4">
    <source>
        <dbReference type="Proteomes" id="UP000324632"/>
    </source>
</evidence>
<dbReference type="GO" id="GO:0007020">
    <property type="term" value="P:microtubule nucleation"/>
    <property type="evidence" value="ECO:0007669"/>
    <property type="project" value="TreeGrafter"/>
</dbReference>
<feature type="coiled-coil region" evidence="1">
    <location>
        <begin position="89"/>
        <end position="170"/>
    </location>
</feature>
<keyword evidence="1" id="KW-0175">Coiled coil</keyword>
<feature type="compositionally biased region" description="Basic and acidic residues" evidence="2">
    <location>
        <begin position="966"/>
        <end position="980"/>
    </location>
</feature>
<dbReference type="GO" id="GO:0045931">
    <property type="term" value="P:positive regulation of mitotic cell cycle"/>
    <property type="evidence" value="ECO:0007669"/>
    <property type="project" value="TreeGrafter"/>
</dbReference>
<feature type="compositionally biased region" description="Polar residues" evidence="2">
    <location>
        <begin position="981"/>
        <end position="990"/>
    </location>
</feature>
<dbReference type="PANTHER" id="PTHR46725">
    <property type="entry name" value="COILED-COIL DOMAIN-CONTAINING PROTEIN 57"/>
    <property type="match status" value="1"/>
</dbReference>
<keyword evidence="4" id="KW-1185">Reference proteome</keyword>
<feature type="region of interest" description="Disordered" evidence="2">
    <location>
        <begin position="535"/>
        <end position="558"/>
    </location>
</feature>
<evidence type="ECO:0000313" key="3">
    <source>
        <dbReference type="EMBL" id="KAA0725032.1"/>
    </source>
</evidence>
<dbReference type="GO" id="GO:0034451">
    <property type="term" value="C:centriolar satellite"/>
    <property type="evidence" value="ECO:0007669"/>
    <property type="project" value="TreeGrafter"/>
</dbReference>
<feature type="coiled-coil region" evidence="1">
    <location>
        <begin position="681"/>
        <end position="708"/>
    </location>
</feature>
<feature type="coiled-coil region" evidence="1">
    <location>
        <begin position="4"/>
        <end position="46"/>
    </location>
</feature>